<proteinExistence type="predicted"/>
<name>A0A0E9SNB5_ANGAN</name>
<sequence length="46" mass="5447">MWPLYFRLILQGQYVQALALQWMAQRRNPLHRLRRVGSAGLRAPVD</sequence>
<organism evidence="1">
    <name type="scientific">Anguilla anguilla</name>
    <name type="common">European freshwater eel</name>
    <name type="synonym">Muraena anguilla</name>
    <dbReference type="NCBI Taxonomy" id="7936"/>
    <lineage>
        <taxon>Eukaryota</taxon>
        <taxon>Metazoa</taxon>
        <taxon>Chordata</taxon>
        <taxon>Craniata</taxon>
        <taxon>Vertebrata</taxon>
        <taxon>Euteleostomi</taxon>
        <taxon>Actinopterygii</taxon>
        <taxon>Neopterygii</taxon>
        <taxon>Teleostei</taxon>
        <taxon>Anguilliformes</taxon>
        <taxon>Anguillidae</taxon>
        <taxon>Anguilla</taxon>
    </lineage>
</organism>
<reference evidence="1" key="2">
    <citation type="journal article" date="2015" name="Fish Shellfish Immunol.">
        <title>Early steps in the European eel (Anguilla anguilla)-Vibrio vulnificus interaction in the gills: Role of the RtxA13 toxin.</title>
        <authorList>
            <person name="Callol A."/>
            <person name="Pajuelo D."/>
            <person name="Ebbesson L."/>
            <person name="Teles M."/>
            <person name="MacKenzie S."/>
            <person name="Amaro C."/>
        </authorList>
    </citation>
    <scope>NUCLEOTIDE SEQUENCE</scope>
</reference>
<accession>A0A0E9SNB5</accession>
<protein>
    <submittedName>
        <fullName evidence="1">Uncharacterized protein</fullName>
    </submittedName>
</protein>
<dbReference type="AlphaFoldDB" id="A0A0E9SNB5"/>
<dbReference type="EMBL" id="GBXM01066564">
    <property type="protein sequence ID" value="JAH42013.1"/>
    <property type="molecule type" value="Transcribed_RNA"/>
</dbReference>
<reference evidence="1" key="1">
    <citation type="submission" date="2014-11" db="EMBL/GenBank/DDBJ databases">
        <authorList>
            <person name="Amaro Gonzalez C."/>
        </authorList>
    </citation>
    <scope>NUCLEOTIDE SEQUENCE</scope>
</reference>
<evidence type="ECO:0000313" key="1">
    <source>
        <dbReference type="EMBL" id="JAH42013.1"/>
    </source>
</evidence>